<evidence type="ECO:0008006" key="3">
    <source>
        <dbReference type="Google" id="ProtNLM"/>
    </source>
</evidence>
<dbReference type="AlphaFoldDB" id="A0A2G8T2F9"/>
<comment type="caution">
    <text evidence="1">The sequence shown here is derived from an EMBL/GenBank/DDBJ whole genome shotgun (WGS) entry which is preliminary data.</text>
</comment>
<proteinExistence type="predicted"/>
<organism evidence="1 2">
    <name type="scientific">Massilia psychrophila</name>
    <dbReference type="NCBI Taxonomy" id="1603353"/>
    <lineage>
        <taxon>Bacteria</taxon>
        <taxon>Pseudomonadati</taxon>
        <taxon>Pseudomonadota</taxon>
        <taxon>Betaproteobacteria</taxon>
        <taxon>Burkholderiales</taxon>
        <taxon>Oxalobacteraceae</taxon>
        <taxon>Telluria group</taxon>
        <taxon>Massilia</taxon>
    </lineage>
</organism>
<evidence type="ECO:0000313" key="2">
    <source>
        <dbReference type="Proteomes" id="UP000228593"/>
    </source>
</evidence>
<protein>
    <recommendedName>
        <fullName evidence="3">Alpha/beta hydrolase</fullName>
    </recommendedName>
</protein>
<dbReference type="Proteomes" id="UP000228593">
    <property type="component" value="Unassembled WGS sequence"/>
</dbReference>
<name>A0A2G8T2F9_9BURK</name>
<accession>A0A2G8T2F9</accession>
<dbReference type="EMBL" id="PDOB01000010">
    <property type="protein sequence ID" value="PIL40182.1"/>
    <property type="molecule type" value="Genomic_DNA"/>
</dbReference>
<sequence length="355" mass="37936">MLAGCTTPYRPPVQVAGSASFTGLGAVIAENSGNPVDVILVHGMCTKTDAWAHGAVDAIMTAIEPGYVAKPRNSESSNIADAIRIVQRNEAVRGVPIRFSSMIWSPLTAGLKRQLDFDRTGAATDCAVDAECRPRRARFNGMLKDGLLNDCLSDAIIYQGDSRATIRQKMVEALDATFARQGAGPLILVTESLGSKITFDALNAMLEGKAAAPQVQAARLAASRLVQVFMVANQLPILGLADQVALDRKTAGLLPAADPLQRFLALRQAFPRSAGRRFSALTVVALTDPNDLLSYRLLPSRYATPVVQVADVLVSNRPTYFGLLENPVTAHTAYFSNPDVGVIIACGSFDRAHCK</sequence>
<gene>
    <name evidence="1" type="ORF">CR103_08275</name>
</gene>
<keyword evidence="2" id="KW-1185">Reference proteome</keyword>
<evidence type="ECO:0000313" key="1">
    <source>
        <dbReference type="EMBL" id="PIL40182.1"/>
    </source>
</evidence>
<reference evidence="1 2" key="1">
    <citation type="submission" date="2017-10" db="EMBL/GenBank/DDBJ databases">
        <title>Massilia psychrophilum sp. nov., a novel purple-pigmented bacterium isolated from Tianshan glacier, Xinjiang Municipality, China.</title>
        <authorList>
            <person name="Wang H."/>
        </authorList>
    </citation>
    <scope>NUCLEOTIDE SEQUENCE [LARGE SCALE GENOMIC DNA]</scope>
    <source>
        <strain evidence="1 2">JCM 30813</strain>
    </source>
</reference>